<keyword evidence="13" id="KW-1185">Reference proteome</keyword>
<reference evidence="12 13" key="1">
    <citation type="journal article" date="2019" name="Nat. Plants">
        <title>Genome sequencing of Musa balbisiana reveals subgenome evolution and function divergence in polyploid bananas.</title>
        <authorList>
            <person name="Yao X."/>
        </authorList>
    </citation>
    <scope>NUCLEOTIDE SEQUENCE [LARGE SCALE GENOMIC DNA]</scope>
    <source>
        <strain evidence="13">cv. DH-PKW</strain>
        <tissue evidence="12">Leaves</tissue>
    </source>
</reference>
<keyword evidence="8 11" id="KW-0805">Transcription regulation</keyword>
<protein>
    <recommendedName>
        <fullName evidence="4 11">Transcription elongation factor 1 homolog</fullName>
    </recommendedName>
</protein>
<evidence type="ECO:0000256" key="7">
    <source>
        <dbReference type="ARBA" id="ARBA00022833"/>
    </source>
</evidence>
<dbReference type="SUPFAM" id="SSF57783">
    <property type="entry name" value="Zinc beta-ribbon"/>
    <property type="match status" value="1"/>
</dbReference>
<accession>A0A4S8KH76</accession>
<evidence type="ECO:0000313" key="12">
    <source>
        <dbReference type="EMBL" id="THU74732.1"/>
    </source>
</evidence>
<dbReference type="PANTHER" id="PTHR20934:SF21">
    <property type="entry name" value="TRANSCRIPTION ELONGATION FACTOR 1 HOMOLOG"/>
    <property type="match status" value="1"/>
</dbReference>
<dbReference type="Proteomes" id="UP000317650">
    <property type="component" value="Chromosome 4"/>
</dbReference>
<dbReference type="GO" id="GO:0000993">
    <property type="term" value="F:RNA polymerase II complex binding"/>
    <property type="evidence" value="ECO:0007669"/>
    <property type="project" value="TreeGrafter"/>
</dbReference>
<evidence type="ECO:0000256" key="3">
    <source>
        <dbReference type="ARBA" id="ARBA00009730"/>
    </source>
</evidence>
<evidence type="ECO:0000313" key="13">
    <source>
        <dbReference type="Proteomes" id="UP000317650"/>
    </source>
</evidence>
<dbReference type="InterPro" id="IPR007808">
    <property type="entry name" value="Elf1"/>
</dbReference>
<evidence type="ECO:0000256" key="11">
    <source>
        <dbReference type="RuleBase" id="RU364033"/>
    </source>
</evidence>
<dbReference type="AlphaFoldDB" id="A0A4S8KH76"/>
<dbReference type="Pfam" id="PF05129">
    <property type="entry name" value="Zn_ribbon_Elf1"/>
    <property type="match status" value="1"/>
</dbReference>
<dbReference type="GO" id="GO:0008270">
    <property type="term" value="F:zinc ion binding"/>
    <property type="evidence" value="ECO:0007669"/>
    <property type="project" value="UniProtKB-KW"/>
</dbReference>
<name>A0A4S8KH76_MUSBA</name>
<dbReference type="InterPro" id="IPR038567">
    <property type="entry name" value="T_Elf1_sf"/>
</dbReference>
<evidence type="ECO:0000256" key="5">
    <source>
        <dbReference type="ARBA" id="ARBA00022723"/>
    </source>
</evidence>
<evidence type="ECO:0000256" key="6">
    <source>
        <dbReference type="ARBA" id="ARBA00022771"/>
    </source>
</evidence>
<keyword evidence="10 11" id="KW-0539">Nucleus</keyword>
<dbReference type="PANTHER" id="PTHR20934">
    <property type="entry name" value="TRANSCRIPTION ELONGATION FACTOR 1 HOMOLOG"/>
    <property type="match status" value="1"/>
</dbReference>
<dbReference type="STRING" id="52838.A0A4S8KH76"/>
<keyword evidence="5 11" id="KW-0479">Metal-binding</keyword>
<gene>
    <name evidence="12" type="ORF">C4D60_Mb04t36500</name>
</gene>
<keyword evidence="7 11" id="KW-0862">Zinc</keyword>
<dbReference type="GO" id="GO:0008023">
    <property type="term" value="C:transcription elongation factor complex"/>
    <property type="evidence" value="ECO:0007669"/>
    <property type="project" value="TreeGrafter"/>
</dbReference>
<dbReference type="FunFam" id="2.20.25.190:FF:000001">
    <property type="entry name" value="Transcription elongation factor 1 homolog"/>
    <property type="match status" value="1"/>
</dbReference>
<comment type="similarity">
    <text evidence="3 11">Belongs to the ELOF1 family.</text>
</comment>
<evidence type="ECO:0000256" key="4">
    <source>
        <dbReference type="ARBA" id="ARBA00014973"/>
    </source>
</evidence>
<comment type="subcellular location">
    <subcellularLocation>
        <location evidence="2 11">Nucleus</location>
    </subcellularLocation>
</comment>
<evidence type="ECO:0000256" key="10">
    <source>
        <dbReference type="ARBA" id="ARBA00023242"/>
    </source>
</evidence>
<evidence type="ECO:0000256" key="2">
    <source>
        <dbReference type="ARBA" id="ARBA00004123"/>
    </source>
</evidence>
<proteinExistence type="inferred from homology"/>
<keyword evidence="6 11" id="KW-0863">Zinc-finger</keyword>
<sequence>MAKSRSRASKLIKTKKVQPKLEAAFTCPFCNHDKSVSCTLDKKLKIGEAQCWICKESYATTIHHLTEPIDIYSEWVDECEKTNESEELRVDDHRATEPIDIYTEWVDGREEVNESEKLRDDYRPSKKRRAVTDFWDDQVASL</sequence>
<evidence type="ECO:0000256" key="9">
    <source>
        <dbReference type="ARBA" id="ARBA00023163"/>
    </source>
</evidence>
<evidence type="ECO:0000256" key="8">
    <source>
        <dbReference type="ARBA" id="ARBA00023015"/>
    </source>
</evidence>
<comment type="caution">
    <text evidence="12">The sequence shown here is derived from an EMBL/GenBank/DDBJ whole genome shotgun (WGS) entry which is preliminary data.</text>
</comment>
<evidence type="ECO:0000256" key="1">
    <source>
        <dbReference type="ARBA" id="ARBA00003357"/>
    </source>
</evidence>
<comment type="function">
    <text evidence="1 11">Transcription elongation factor implicated in the maintenance of proper chromatin structure in actively transcribed regions.</text>
</comment>
<dbReference type="GO" id="GO:0006368">
    <property type="term" value="P:transcription elongation by RNA polymerase II"/>
    <property type="evidence" value="ECO:0007669"/>
    <property type="project" value="TreeGrafter"/>
</dbReference>
<organism evidence="12 13">
    <name type="scientific">Musa balbisiana</name>
    <name type="common">Banana</name>
    <dbReference type="NCBI Taxonomy" id="52838"/>
    <lineage>
        <taxon>Eukaryota</taxon>
        <taxon>Viridiplantae</taxon>
        <taxon>Streptophyta</taxon>
        <taxon>Embryophyta</taxon>
        <taxon>Tracheophyta</taxon>
        <taxon>Spermatophyta</taxon>
        <taxon>Magnoliopsida</taxon>
        <taxon>Liliopsida</taxon>
        <taxon>Zingiberales</taxon>
        <taxon>Musaceae</taxon>
        <taxon>Musa</taxon>
    </lineage>
</organism>
<dbReference type="Gene3D" id="2.20.25.190">
    <property type="match status" value="1"/>
</dbReference>
<dbReference type="EMBL" id="PYDT01000001">
    <property type="protein sequence ID" value="THU74732.1"/>
    <property type="molecule type" value="Genomic_DNA"/>
</dbReference>
<keyword evidence="9 11" id="KW-0804">Transcription</keyword>